<sequence>MKWVFSIAITFMVALIALFEWPQLRKNKKKEKKLFFIILAIDWLFATILLFYPDLPSPYLKLIPLADYMENILK</sequence>
<keyword evidence="3" id="KW-1185">Reference proteome</keyword>
<proteinExistence type="predicted"/>
<dbReference type="KEGG" id="ppsr:I6J18_02900"/>
<dbReference type="AlphaFoldDB" id="A0A974S0Z0"/>
<gene>
    <name evidence="2" type="ORF">I6J18_02900</name>
</gene>
<feature type="transmembrane region" description="Helical" evidence="1">
    <location>
        <begin position="6"/>
        <end position="22"/>
    </location>
</feature>
<name>A0A974S0Z0_PERPY</name>
<dbReference type="RefSeq" id="WP_040375753.1">
    <property type="nucleotide sequence ID" value="NZ_CP068053.1"/>
</dbReference>
<evidence type="ECO:0000313" key="2">
    <source>
        <dbReference type="EMBL" id="QQT00883.1"/>
    </source>
</evidence>
<organism evidence="2 3">
    <name type="scientific">Peribacillus psychrosaccharolyticus</name>
    <name type="common">Bacillus psychrosaccharolyticus</name>
    <dbReference type="NCBI Taxonomy" id="1407"/>
    <lineage>
        <taxon>Bacteria</taxon>
        <taxon>Bacillati</taxon>
        <taxon>Bacillota</taxon>
        <taxon>Bacilli</taxon>
        <taxon>Bacillales</taxon>
        <taxon>Bacillaceae</taxon>
        <taxon>Peribacillus</taxon>
    </lineage>
</organism>
<keyword evidence="1" id="KW-1133">Transmembrane helix</keyword>
<evidence type="ECO:0000256" key="1">
    <source>
        <dbReference type="SAM" id="Phobius"/>
    </source>
</evidence>
<evidence type="ECO:0000313" key="3">
    <source>
        <dbReference type="Proteomes" id="UP000595254"/>
    </source>
</evidence>
<keyword evidence="1" id="KW-0472">Membrane</keyword>
<reference evidence="2 3" key="1">
    <citation type="submission" date="2021-01" db="EMBL/GenBank/DDBJ databases">
        <title>FDA dAtabase for Regulatory Grade micrObial Sequences (FDA-ARGOS): Supporting development and validation of Infectious Disease Dx tests.</title>
        <authorList>
            <person name="Nelson B."/>
            <person name="Plummer A."/>
            <person name="Tallon L."/>
            <person name="Sadzewicz L."/>
            <person name="Zhao X."/>
            <person name="Boylan J."/>
            <person name="Ott S."/>
            <person name="Bowen H."/>
            <person name="Vavikolanu K."/>
            <person name="Mehta A."/>
            <person name="Aluvathingal J."/>
            <person name="Nadendla S."/>
            <person name="Myers T."/>
            <person name="Yan Y."/>
            <person name="Sichtig H."/>
        </authorList>
    </citation>
    <scope>NUCLEOTIDE SEQUENCE [LARGE SCALE GENOMIC DNA]</scope>
    <source>
        <strain evidence="2 3">FDAARGOS_1161</strain>
    </source>
</reference>
<feature type="transmembrane region" description="Helical" evidence="1">
    <location>
        <begin position="34"/>
        <end position="52"/>
    </location>
</feature>
<protein>
    <submittedName>
        <fullName evidence="2">Uncharacterized protein</fullName>
    </submittedName>
</protein>
<keyword evidence="1" id="KW-0812">Transmembrane</keyword>
<dbReference type="Proteomes" id="UP000595254">
    <property type="component" value="Chromosome"/>
</dbReference>
<accession>A0A974S0Z0</accession>
<dbReference type="EMBL" id="CP068053">
    <property type="protein sequence ID" value="QQT00883.1"/>
    <property type="molecule type" value="Genomic_DNA"/>
</dbReference>